<dbReference type="Gene3D" id="3.30.70.2170">
    <property type="match status" value="1"/>
</dbReference>
<keyword evidence="6" id="KW-0406">Ion transport</keyword>
<evidence type="ECO:0000256" key="1">
    <source>
        <dbReference type="ARBA" id="ARBA00004141"/>
    </source>
</evidence>
<dbReference type="InterPro" id="IPR002490">
    <property type="entry name" value="V-ATPase_116kDa_su"/>
</dbReference>
<proteinExistence type="inferred from homology"/>
<dbReference type="AlphaFoldDB" id="A0A0S7WIP7"/>
<dbReference type="GO" id="GO:0016471">
    <property type="term" value="C:vacuolar proton-transporting V-type ATPase complex"/>
    <property type="evidence" value="ECO:0007669"/>
    <property type="project" value="TreeGrafter"/>
</dbReference>
<dbReference type="PANTHER" id="PTHR11629:SF63">
    <property type="entry name" value="V-TYPE PROTON ATPASE SUBUNIT A"/>
    <property type="match status" value="1"/>
</dbReference>
<reference evidence="9 10" key="1">
    <citation type="journal article" date="2015" name="Microbiome">
        <title>Genomic resolution of linkages in carbon, nitrogen, and sulfur cycling among widespread estuary sediment bacteria.</title>
        <authorList>
            <person name="Baker B.J."/>
            <person name="Lazar C.S."/>
            <person name="Teske A.P."/>
            <person name="Dick G.J."/>
        </authorList>
    </citation>
    <scope>NUCLEOTIDE SEQUENCE [LARGE SCALE GENOMIC DNA]</scope>
    <source>
        <strain evidence="9">DG_26</strain>
    </source>
</reference>
<dbReference type="Gene3D" id="3.30.70.2750">
    <property type="match status" value="1"/>
</dbReference>
<keyword evidence="4 8" id="KW-0812">Transmembrane</keyword>
<evidence type="ECO:0000256" key="6">
    <source>
        <dbReference type="ARBA" id="ARBA00023065"/>
    </source>
</evidence>
<feature type="transmembrane region" description="Helical" evidence="8">
    <location>
        <begin position="445"/>
        <end position="468"/>
    </location>
</feature>
<feature type="transmembrane region" description="Helical" evidence="8">
    <location>
        <begin position="355"/>
        <end position="385"/>
    </location>
</feature>
<comment type="caution">
    <text evidence="9">The sequence shown here is derived from an EMBL/GenBank/DDBJ whole genome shotgun (WGS) entry which is preliminary data.</text>
</comment>
<feature type="transmembrane region" description="Helical" evidence="8">
    <location>
        <begin position="397"/>
        <end position="417"/>
    </location>
</feature>
<evidence type="ECO:0000256" key="8">
    <source>
        <dbReference type="SAM" id="Phobius"/>
    </source>
</evidence>
<comment type="subcellular location">
    <subcellularLocation>
        <location evidence="1">Membrane</location>
        <topology evidence="1">Multi-pass membrane protein</topology>
    </subcellularLocation>
</comment>
<comment type="similarity">
    <text evidence="2">Belongs to the V-ATPase 116 kDa subunit family.</text>
</comment>
<evidence type="ECO:0000313" key="10">
    <source>
        <dbReference type="Proteomes" id="UP000051124"/>
    </source>
</evidence>
<accession>A0A0S7WIP7</accession>
<evidence type="ECO:0000256" key="7">
    <source>
        <dbReference type="ARBA" id="ARBA00023136"/>
    </source>
</evidence>
<gene>
    <name evidence="9" type="ORF">AMJ40_04060</name>
</gene>
<evidence type="ECO:0000256" key="5">
    <source>
        <dbReference type="ARBA" id="ARBA00022989"/>
    </source>
</evidence>
<evidence type="ECO:0000256" key="4">
    <source>
        <dbReference type="ARBA" id="ARBA00022692"/>
    </source>
</evidence>
<keyword evidence="7 8" id="KW-0472">Membrane</keyword>
<dbReference type="Pfam" id="PF01496">
    <property type="entry name" value="V_ATPase_I"/>
    <property type="match status" value="1"/>
</dbReference>
<dbReference type="GO" id="GO:0046961">
    <property type="term" value="F:proton-transporting ATPase activity, rotational mechanism"/>
    <property type="evidence" value="ECO:0007669"/>
    <property type="project" value="InterPro"/>
</dbReference>
<evidence type="ECO:0000256" key="2">
    <source>
        <dbReference type="ARBA" id="ARBA00009904"/>
    </source>
</evidence>
<keyword evidence="5 8" id="KW-1133">Transmembrane helix</keyword>
<protein>
    <submittedName>
        <fullName evidence="9">Uncharacterized protein</fullName>
    </submittedName>
</protein>
<evidence type="ECO:0000313" key="9">
    <source>
        <dbReference type="EMBL" id="KPJ50043.1"/>
    </source>
</evidence>
<keyword evidence="3" id="KW-0813">Transport</keyword>
<dbReference type="PANTHER" id="PTHR11629">
    <property type="entry name" value="VACUOLAR PROTON ATPASES"/>
    <property type="match status" value="1"/>
</dbReference>
<dbReference type="EMBL" id="LIZT01000032">
    <property type="protein sequence ID" value="KPJ50043.1"/>
    <property type="molecule type" value="Genomic_DNA"/>
</dbReference>
<name>A0A0S7WIP7_UNCT6</name>
<dbReference type="Gene3D" id="1.20.1460.20">
    <property type="match status" value="1"/>
</dbReference>
<organism evidence="9 10">
    <name type="scientific">candidate division TA06 bacterium DG_26</name>
    <dbReference type="NCBI Taxonomy" id="1703771"/>
    <lineage>
        <taxon>Bacteria</taxon>
        <taxon>Bacteria division TA06</taxon>
    </lineage>
</organism>
<dbReference type="Proteomes" id="UP000051124">
    <property type="component" value="Unassembled WGS sequence"/>
</dbReference>
<dbReference type="GO" id="GO:0033179">
    <property type="term" value="C:proton-transporting V-type ATPase, V0 domain"/>
    <property type="evidence" value="ECO:0007669"/>
    <property type="project" value="InterPro"/>
</dbReference>
<evidence type="ECO:0000256" key="3">
    <source>
        <dbReference type="ARBA" id="ARBA00022448"/>
    </source>
</evidence>
<dbReference type="GO" id="GO:0051117">
    <property type="term" value="F:ATPase binding"/>
    <property type="evidence" value="ECO:0007669"/>
    <property type="project" value="TreeGrafter"/>
</dbReference>
<dbReference type="GO" id="GO:0007035">
    <property type="term" value="P:vacuolar acidification"/>
    <property type="evidence" value="ECO:0007669"/>
    <property type="project" value="TreeGrafter"/>
</dbReference>
<sequence>MSKCALLVHKSEKDTLLEKLQDEAIIHLSDLKESTLAEKYPDLLTSEEERPKELEDTISALSSTIGYLERYAEKKGLLEGLLGGRMVVDTNEWKRVRQEDPHAILAECTELETEERELRTHESHLRTQVESLRPWESLDTPMEELKSTERVTVVAGVVPNHVPRGRVQEVSEHEDIHLEVVTERTDGIYCVAVYLNEARDSVQPLLKEIEFENIDLARFEGKPKAILKEAERELSQVEGKREGVRARASQIAKELGKLYILHDHRLNVLQRRLAENRSLNTKETLYLEGWLRDGDYSKLEEIAEQLDTATVMKVKPAQGEAPPVELKNRKPVRPFEMITELYGMPRAKEMDPTPLLAPFFAIFFGLCLTDAGYGIVLAVLSLILMRKIRGGRKLLQLLFISSLATVAMGAMVGGWFGDAFERLPIGFLHSLRNSLLVFDPMKTPLTFFGLAVGLGYVQILFGLCAAFYDNVRKRIGLENVVRLCGADSPLQRETGLDCEPCGLWCVQSLFGNLLPG</sequence>